<evidence type="ECO:0000256" key="2">
    <source>
        <dbReference type="ARBA" id="ARBA00023012"/>
    </source>
</evidence>
<dbReference type="InterPro" id="IPR001867">
    <property type="entry name" value="OmpR/PhoB-type_DNA-bd"/>
</dbReference>
<dbReference type="Proteomes" id="UP000746471">
    <property type="component" value="Unassembled WGS sequence"/>
</dbReference>
<protein>
    <submittedName>
        <fullName evidence="8">Response regulator transcription factor</fullName>
    </submittedName>
</protein>
<dbReference type="SMART" id="SM00862">
    <property type="entry name" value="Trans_reg_C"/>
    <property type="match status" value="1"/>
</dbReference>
<dbReference type="InterPro" id="IPR016032">
    <property type="entry name" value="Sig_transdc_resp-reg_C-effctor"/>
</dbReference>
<evidence type="ECO:0000256" key="6">
    <source>
        <dbReference type="PROSITE-ProRule" id="PRU01091"/>
    </source>
</evidence>
<dbReference type="PROSITE" id="PS51755">
    <property type="entry name" value="OMPR_PHOB"/>
    <property type="match status" value="1"/>
</dbReference>
<evidence type="ECO:0000256" key="4">
    <source>
        <dbReference type="ARBA" id="ARBA00023125"/>
    </source>
</evidence>
<evidence type="ECO:0000313" key="9">
    <source>
        <dbReference type="Proteomes" id="UP000746471"/>
    </source>
</evidence>
<dbReference type="InterPro" id="IPR039420">
    <property type="entry name" value="WalR-like"/>
</dbReference>
<sequence>MSQYYVLLLDENYRNIKNLSEAFWAKGISYEYFPKLEPFNLDNSECIFIVCNIALYADLELQIQTEEELGSIPTQCLYIFVYGDHSDIDDIEVALYRFADDYFFLPVSPKLIMAKFNALSRRHDIYQTHLASKTHCISNDHLIIDPSTKKMLLKGQLVALTLTEFNIIYTLASNPQKTYSMDYLFTLITGQKSLGDYNAIMTHISRMRKKIAAVDPHKKYILTVRNQGYRFNDKIITPIPIEANSTSKMA</sequence>
<name>A0ABS5PNV2_9FIRM</name>
<feature type="DNA-binding region" description="OmpR/PhoB-type" evidence="6">
    <location>
        <begin position="132"/>
        <end position="233"/>
    </location>
</feature>
<dbReference type="Gene3D" id="1.10.10.10">
    <property type="entry name" value="Winged helix-like DNA-binding domain superfamily/Winged helix DNA-binding domain"/>
    <property type="match status" value="1"/>
</dbReference>
<dbReference type="Pfam" id="PF00486">
    <property type="entry name" value="Trans_reg_C"/>
    <property type="match status" value="1"/>
</dbReference>
<keyword evidence="4 6" id="KW-0238">DNA-binding</keyword>
<dbReference type="CDD" id="cd00383">
    <property type="entry name" value="trans_reg_C"/>
    <property type="match status" value="1"/>
</dbReference>
<dbReference type="PANTHER" id="PTHR48111:SF1">
    <property type="entry name" value="TWO-COMPONENT RESPONSE REGULATOR ORR33"/>
    <property type="match status" value="1"/>
</dbReference>
<keyword evidence="2" id="KW-0902">Two-component regulatory system</keyword>
<evidence type="ECO:0000259" key="7">
    <source>
        <dbReference type="PROSITE" id="PS51755"/>
    </source>
</evidence>
<organism evidence="8 9">
    <name type="scientific">Fusibacter paucivorans</name>
    <dbReference type="NCBI Taxonomy" id="76009"/>
    <lineage>
        <taxon>Bacteria</taxon>
        <taxon>Bacillati</taxon>
        <taxon>Bacillota</taxon>
        <taxon>Clostridia</taxon>
        <taxon>Eubacteriales</taxon>
        <taxon>Eubacteriales Family XII. Incertae Sedis</taxon>
        <taxon>Fusibacter</taxon>
    </lineage>
</organism>
<proteinExistence type="predicted"/>
<keyword evidence="1" id="KW-0597">Phosphoprotein</keyword>
<keyword evidence="3" id="KW-0805">Transcription regulation</keyword>
<evidence type="ECO:0000256" key="5">
    <source>
        <dbReference type="ARBA" id="ARBA00023163"/>
    </source>
</evidence>
<reference evidence="8 9" key="1">
    <citation type="submission" date="2021-05" db="EMBL/GenBank/DDBJ databases">
        <title>Fusibacter ferrireducens sp. nov., an anaerobic, sulfur- and Fe-reducing bacterium isolated from the mangrove sediment.</title>
        <authorList>
            <person name="Qiu D."/>
        </authorList>
    </citation>
    <scope>NUCLEOTIDE SEQUENCE [LARGE SCALE GENOMIC DNA]</scope>
    <source>
        <strain evidence="8 9">DSM 12116</strain>
    </source>
</reference>
<dbReference type="InterPro" id="IPR036388">
    <property type="entry name" value="WH-like_DNA-bd_sf"/>
</dbReference>
<keyword evidence="9" id="KW-1185">Reference proteome</keyword>
<dbReference type="EMBL" id="JAHBCL010000007">
    <property type="protein sequence ID" value="MBS7526054.1"/>
    <property type="molecule type" value="Genomic_DNA"/>
</dbReference>
<evidence type="ECO:0000256" key="3">
    <source>
        <dbReference type="ARBA" id="ARBA00023015"/>
    </source>
</evidence>
<dbReference type="RefSeq" id="WP_213235840.1">
    <property type="nucleotide sequence ID" value="NZ_JAHBCL010000007.1"/>
</dbReference>
<gene>
    <name evidence="8" type="ORF">KHM83_05155</name>
</gene>
<dbReference type="PANTHER" id="PTHR48111">
    <property type="entry name" value="REGULATOR OF RPOS"/>
    <property type="match status" value="1"/>
</dbReference>
<feature type="domain" description="OmpR/PhoB-type" evidence="7">
    <location>
        <begin position="132"/>
        <end position="233"/>
    </location>
</feature>
<keyword evidence="5" id="KW-0804">Transcription</keyword>
<evidence type="ECO:0000256" key="1">
    <source>
        <dbReference type="ARBA" id="ARBA00022553"/>
    </source>
</evidence>
<dbReference type="SUPFAM" id="SSF46894">
    <property type="entry name" value="C-terminal effector domain of the bipartite response regulators"/>
    <property type="match status" value="1"/>
</dbReference>
<evidence type="ECO:0000313" key="8">
    <source>
        <dbReference type="EMBL" id="MBS7526054.1"/>
    </source>
</evidence>
<accession>A0ABS5PNV2</accession>
<comment type="caution">
    <text evidence="8">The sequence shown here is derived from an EMBL/GenBank/DDBJ whole genome shotgun (WGS) entry which is preliminary data.</text>
</comment>